<dbReference type="InterPro" id="IPR011037">
    <property type="entry name" value="Pyrv_Knase-like_insert_dom_sf"/>
</dbReference>
<dbReference type="AlphaFoldDB" id="A0A3S1D123"/>
<dbReference type="InterPro" id="IPR052716">
    <property type="entry name" value="MOSC_domain"/>
</dbReference>
<organism evidence="2 3">
    <name type="scientific">Paenibacillus zeisoli</name>
    <dbReference type="NCBI Taxonomy" id="2496267"/>
    <lineage>
        <taxon>Bacteria</taxon>
        <taxon>Bacillati</taxon>
        <taxon>Bacillota</taxon>
        <taxon>Bacilli</taxon>
        <taxon>Bacillales</taxon>
        <taxon>Paenibacillaceae</taxon>
        <taxon>Paenibacillus</taxon>
    </lineage>
</organism>
<proteinExistence type="predicted"/>
<accession>A0A3S1D123</accession>
<dbReference type="OrthoDB" id="9808413at2"/>
<evidence type="ECO:0000259" key="1">
    <source>
        <dbReference type="PROSITE" id="PS51340"/>
    </source>
</evidence>
<comment type="caution">
    <text evidence="2">The sequence shown here is derived from an EMBL/GenBank/DDBJ whole genome shotgun (WGS) entry which is preliminary data.</text>
</comment>
<sequence length="178" mass="19799">MRESSATVERVMVAEDPTTFVTRSLPYIQIELGGIPGDRHYGLLRPADSRQKVYPRGMLIANRRQISIVSKEECECIANRLDLPEIKPEWLGANMIISGFEKLTELQQGARLIFPDGTGLICEGENLPCIGPGRVIEKMYNQVGLSQKFVSAAKKLRGIVCSVEREGRISEGDTIAFF</sequence>
<dbReference type="PROSITE" id="PS51340">
    <property type="entry name" value="MOSC"/>
    <property type="match status" value="1"/>
</dbReference>
<dbReference type="GO" id="GO:0030151">
    <property type="term" value="F:molybdenum ion binding"/>
    <property type="evidence" value="ECO:0007669"/>
    <property type="project" value="InterPro"/>
</dbReference>
<gene>
    <name evidence="2" type="ORF">EJP77_08730</name>
</gene>
<name>A0A3S1D123_9BACL</name>
<dbReference type="GO" id="GO:0003824">
    <property type="term" value="F:catalytic activity"/>
    <property type="evidence" value="ECO:0007669"/>
    <property type="project" value="InterPro"/>
</dbReference>
<dbReference type="EMBL" id="RZNX01000002">
    <property type="protein sequence ID" value="RUT33708.1"/>
    <property type="molecule type" value="Genomic_DNA"/>
</dbReference>
<dbReference type="Pfam" id="PF03473">
    <property type="entry name" value="MOSC"/>
    <property type="match status" value="1"/>
</dbReference>
<dbReference type="SUPFAM" id="SSF50800">
    <property type="entry name" value="PK beta-barrel domain-like"/>
    <property type="match status" value="1"/>
</dbReference>
<dbReference type="RefSeq" id="WP_127198822.1">
    <property type="nucleotide sequence ID" value="NZ_RZNX01000002.1"/>
</dbReference>
<evidence type="ECO:0000313" key="3">
    <source>
        <dbReference type="Proteomes" id="UP000272464"/>
    </source>
</evidence>
<keyword evidence="3" id="KW-1185">Reference proteome</keyword>
<protein>
    <submittedName>
        <fullName evidence="2">MOSC domain-containing protein</fullName>
    </submittedName>
</protein>
<dbReference type="InterPro" id="IPR005302">
    <property type="entry name" value="MoCF_Sase_C"/>
</dbReference>
<dbReference type="PANTHER" id="PTHR36930:SF1">
    <property type="entry name" value="MOSC DOMAIN-CONTAINING PROTEIN"/>
    <property type="match status" value="1"/>
</dbReference>
<dbReference type="PANTHER" id="PTHR36930">
    <property type="entry name" value="METAL-SULFUR CLUSTER BIOSYNTHESIS PROTEINS YUAD-RELATED"/>
    <property type="match status" value="1"/>
</dbReference>
<dbReference type="GO" id="GO:0030170">
    <property type="term" value="F:pyridoxal phosphate binding"/>
    <property type="evidence" value="ECO:0007669"/>
    <property type="project" value="InterPro"/>
</dbReference>
<evidence type="ECO:0000313" key="2">
    <source>
        <dbReference type="EMBL" id="RUT33708.1"/>
    </source>
</evidence>
<reference evidence="2 3" key="1">
    <citation type="submission" date="2018-12" db="EMBL/GenBank/DDBJ databases">
        <authorList>
            <person name="Sun L."/>
            <person name="Chen Z."/>
        </authorList>
    </citation>
    <scope>NUCLEOTIDE SEQUENCE [LARGE SCALE GENOMIC DNA]</scope>
    <source>
        <strain evidence="2 3">3-5-3</strain>
    </source>
</reference>
<dbReference type="Gene3D" id="2.40.33.20">
    <property type="entry name" value="PK beta-barrel domain-like"/>
    <property type="match status" value="1"/>
</dbReference>
<dbReference type="Proteomes" id="UP000272464">
    <property type="component" value="Unassembled WGS sequence"/>
</dbReference>
<feature type="domain" description="MOSC" evidence="1">
    <location>
        <begin position="22"/>
        <end position="178"/>
    </location>
</feature>